<evidence type="ECO:0000256" key="1">
    <source>
        <dbReference type="SAM" id="SignalP"/>
    </source>
</evidence>
<sequence length="239" mass="26763">MKTDILFCALLMLAGQASSQRRGLEADITAIANAATGIISDNPNETTFVKIELMLQHIIDYDPKSSILEISAWLMTAWTDGRFAWKPSDYGNITKISIPCSGVTKPDIKLFNGVRSGLTVDGDVNCIVEHTGEVLYIPITNMKVYCTGDPTADTHVCNIILGSWTHNCNDLNITRGDDMLDLSEYHVSWRFKILEHSSEVREKEYACCPEKYCDAAIKLKFQDRTKTPGSKWYSIHGFK</sequence>
<dbReference type="SUPFAM" id="SSF63712">
    <property type="entry name" value="Nicotinic receptor ligand binding domain-like"/>
    <property type="match status" value="1"/>
</dbReference>
<evidence type="ECO:0000259" key="2">
    <source>
        <dbReference type="Pfam" id="PF02931"/>
    </source>
</evidence>
<feature type="chain" id="PRO_5043041338" description="Neurotransmitter-gated ion-channel ligand-binding domain-containing protein" evidence="1">
    <location>
        <begin position="20"/>
        <end position="239"/>
    </location>
</feature>
<name>A0AAN8KED7_PATCE</name>
<dbReference type="Pfam" id="PF02931">
    <property type="entry name" value="Neur_chan_LBD"/>
    <property type="match status" value="1"/>
</dbReference>
<dbReference type="GO" id="GO:0004888">
    <property type="term" value="F:transmembrane signaling receptor activity"/>
    <property type="evidence" value="ECO:0007669"/>
    <property type="project" value="InterPro"/>
</dbReference>
<dbReference type="GO" id="GO:0005230">
    <property type="term" value="F:extracellular ligand-gated monoatomic ion channel activity"/>
    <property type="evidence" value="ECO:0007669"/>
    <property type="project" value="InterPro"/>
</dbReference>
<protein>
    <recommendedName>
        <fullName evidence="2">Neurotransmitter-gated ion-channel ligand-binding domain-containing protein</fullName>
    </recommendedName>
</protein>
<feature type="domain" description="Neurotransmitter-gated ion-channel ligand-binding" evidence="2">
    <location>
        <begin position="42"/>
        <end position="222"/>
    </location>
</feature>
<dbReference type="EMBL" id="JAZGQO010000002">
    <property type="protein sequence ID" value="KAK6191939.1"/>
    <property type="molecule type" value="Genomic_DNA"/>
</dbReference>
<reference evidence="3 4" key="1">
    <citation type="submission" date="2024-01" db="EMBL/GenBank/DDBJ databases">
        <title>The genome of the rayed Mediterranean limpet Patella caerulea (Linnaeus, 1758).</title>
        <authorList>
            <person name="Anh-Thu Weber A."/>
            <person name="Halstead-Nussloch G."/>
        </authorList>
    </citation>
    <scope>NUCLEOTIDE SEQUENCE [LARGE SCALE GENOMIC DNA]</scope>
    <source>
        <strain evidence="3">AATW-2023a</strain>
        <tissue evidence="3">Whole specimen</tissue>
    </source>
</reference>
<dbReference type="PANTHER" id="PTHR18945">
    <property type="entry name" value="NEUROTRANSMITTER GATED ION CHANNEL"/>
    <property type="match status" value="1"/>
</dbReference>
<keyword evidence="1" id="KW-0732">Signal</keyword>
<dbReference type="Proteomes" id="UP001347796">
    <property type="component" value="Unassembled WGS sequence"/>
</dbReference>
<dbReference type="InterPro" id="IPR006201">
    <property type="entry name" value="Neur_channel"/>
</dbReference>
<gene>
    <name evidence="3" type="ORF">SNE40_003511</name>
</gene>
<feature type="signal peptide" evidence="1">
    <location>
        <begin position="1"/>
        <end position="19"/>
    </location>
</feature>
<dbReference type="GO" id="GO:0016020">
    <property type="term" value="C:membrane"/>
    <property type="evidence" value="ECO:0007669"/>
    <property type="project" value="InterPro"/>
</dbReference>
<evidence type="ECO:0000313" key="3">
    <source>
        <dbReference type="EMBL" id="KAK6191939.1"/>
    </source>
</evidence>
<keyword evidence="4" id="KW-1185">Reference proteome</keyword>
<dbReference type="AlphaFoldDB" id="A0AAN8KED7"/>
<dbReference type="InterPro" id="IPR006202">
    <property type="entry name" value="Neur_chan_lig-bd"/>
</dbReference>
<evidence type="ECO:0000313" key="4">
    <source>
        <dbReference type="Proteomes" id="UP001347796"/>
    </source>
</evidence>
<comment type="caution">
    <text evidence="3">The sequence shown here is derived from an EMBL/GenBank/DDBJ whole genome shotgun (WGS) entry which is preliminary data.</text>
</comment>
<accession>A0AAN8KED7</accession>
<dbReference type="InterPro" id="IPR036734">
    <property type="entry name" value="Neur_chan_lig-bd_sf"/>
</dbReference>
<proteinExistence type="predicted"/>
<organism evidence="3 4">
    <name type="scientific">Patella caerulea</name>
    <name type="common">Rayed Mediterranean limpet</name>
    <dbReference type="NCBI Taxonomy" id="87958"/>
    <lineage>
        <taxon>Eukaryota</taxon>
        <taxon>Metazoa</taxon>
        <taxon>Spiralia</taxon>
        <taxon>Lophotrochozoa</taxon>
        <taxon>Mollusca</taxon>
        <taxon>Gastropoda</taxon>
        <taxon>Patellogastropoda</taxon>
        <taxon>Patelloidea</taxon>
        <taxon>Patellidae</taxon>
        <taxon>Patella</taxon>
    </lineage>
</organism>
<dbReference type="Gene3D" id="2.70.170.10">
    <property type="entry name" value="Neurotransmitter-gated ion-channel ligand-binding domain"/>
    <property type="match status" value="1"/>
</dbReference>